<dbReference type="SUPFAM" id="SSF47027">
    <property type="entry name" value="Acyl-CoA binding protein"/>
    <property type="match status" value="1"/>
</dbReference>
<proteinExistence type="inferred from homology"/>
<evidence type="ECO:0000313" key="7">
    <source>
        <dbReference type="Proteomes" id="UP000265427"/>
    </source>
</evidence>
<dbReference type="PRINTS" id="PR00689">
    <property type="entry name" value="ACOABINDINGP"/>
</dbReference>
<reference evidence="6 7" key="1">
    <citation type="submission" date="2018-08" db="EMBL/GenBank/DDBJ databases">
        <title>Aphanomyces genome sequencing and annotation.</title>
        <authorList>
            <person name="Minardi D."/>
            <person name="Oidtmann B."/>
            <person name="Van Der Giezen M."/>
            <person name="Studholme D.J."/>
        </authorList>
    </citation>
    <scope>NUCLEOTIDE SEQUENCE [LARGE SCALE GENOMIC DNA]</scope>
    <source>
        <strain evidence="6 7">Kv</strain>
    </source>
</reference>
<accession>A0A397BJ77</accession>
<evidence type="ECO:0000256" key="2">
    <source>
        <dbReference type="ARBA" id="ARBA00023121"/>
    </source>
</evidence>
<dbReference type="Proteomes" id="UP000265427">
    <property type="component" value="Unassembled WGS sequence"/>
</dbReference>
<dbReference type="EMBL" id="QUSZ01003522">
    <property type="protein sequence ID" value="RHY18157.1"/>
    <property type="molecule type" value="Genomic_DNA"/>
</dbReference>
<dbReference type="Pfam" id="PF00887">
    <property type="entry name" value="ACBP"/>
    <property type="match status" value="1"/>
</dbReference>
<protein>
    <recommendedName>
        <fullName evidence="5">ACB domain-containing protein</fullName>
    </recommendedName>
</protein>
<dbReference type="PANTHER" id="PTHR23310:SF62">
    <property type="entry name" value="ACYL-COA BINDING PROTEIN 1, ISOFORM A"/>
    <property type="match status" value="1"/>
</dbReference>
<feature type="compositionally biased region" description="Basic and acidic residues" evidence="3">
    <location>
        <begin position="63"/>
        <end position="82"/>
    </location>
</feature>
<dbReference type="GO" id="GO:0000062">
    <property type="term" value="F:fatty-acyl-CoA binding"/>
    <property type="evidence" value="ECO:0007669"/>
    <property type="project" value="InterPro"/>
</dbReference>
<dbReference type="InterPro" id="IPR035984">
    <property type="entry name" value="Acyl-CoA-binding_sf"/>
</dbReference>
<dbReference type="Gene3D" id="1.20.80.10">
    <property type="match status" value="1"/>
</dbReference>
<dbReference type="PANTHER" id="PTHR23310">
    <property type="entry name" value="ACYL-COA-BINDING PROTEIN, ACBP"/>
    <property type="match status" value="1"/>
</dbReference>
<dbReference type="InterPro" id="IPR000582">
    <property type="entry name" value="Acyl-CoA-binding_protein"/>
</dbReference>
<dbReference type="GO" id="GO:0006631">
    <property type="term" value="P:fatty acid metabolic process"/>
    <property type="evidence" value="ECO:0007669"/>
    <property type="project" value="TreeGrafter"/>
</dbReference>
<dbReference type="PROSITE" id="PS51228">
    <property type="entry name" value="ACB_2"/>
    <property type="match status" value="1"/>
</dbReference>
<evidence type="ECO:0000256" key="4">
    <source>
        <dbReference type="SAM" id="SignalP"/>
    </source>
</evidence>
<sequence length="544" mass="58891">MLLPRRSVGGDTMALLVVVVAAFADLVDDTELDRDGRPVSEDAAEPPNPDLPPLAYVGLAAGVDDREDRGGALGSADDREMGAEDGAGLSGSLDDLTELARVGTMLDGVDSVREDDEEVADVAVDVPRARKEDSRGTGIEDGRVRGTVVDDDDPKAYEGALGRLDTGFDLEDDDEDDDETRFGLVSRDGGGGDDAMKLSSVWQEISEYCDSESKLAVSSKSRKLVLYAFFKQATAGNCAGDKPSMLDFVAKAKWYVIVMLPKRSDNVMGRDAWQGLAGMPSVEAKKRYLEVVSSMFPGYAYDAPLPPPRDDVSDTESDLGGDMSLTPLMSQVVVDKYVVAVLPFIPCTSIPSTDMLTSVVARYADSQLATYVRLHARVVTCVLALSGVTIVLSRTEPWKLCLLAVAGLILLPVMLQHSFMVHEQGKSSTDCVVECNVEQLTKAKKDKQVQPVMMDQIVLTNNQSALPTLDPAYTVSFPLPCIPINATDGRKGLMPKSVLQIREEMFAKAMGSLRSLSPRNQPVVHHLDLIKYAEEIDELESHVL</sequence>
<gene>
    <name evidence="6" type="ORF">DYB36_010087</name>
</gene>
<feature type="signal peptide" evidence="4">
    <location>
        <begin position="1"/>
        <end position="29"/>
    </location>
</feature>
<dbReference type="VEuPathDB" id="FungiDB:H257_08679"/>
<comment type="caution">
    <text evidence="6">The sequence shown here is derived from an EMBL/GenBank/DDBJ whole genome shotgun (WGS) entry which is preliminary data.</text>
</comment>
<dbReference type="AlphaFoldDB" id="A0A397BJ77"/>
<feature type="chain" id="PRO_5017458570" description="ACB domain-containing protein" evidence="4">
    <location>
        <begin position="30"/>
        <end position="544"/>
    </location>
</feature>
<keyword evidence="2" id="KW-0446">Lipid-binding</keyword>
<feature type="region of interest" description="Disordered" evidence="3">
    <location>
        <begin position="32"/>
        <end position="92"/>
    </location>
</feature>
<comment type="similarity">
    <text evidence="1">Belongs to the ACBP family.</text>
</comment>
<evidence type="ECO:0000256" key="1">
    <source>
        <dbReference type="ARBA" id="ARBA00005567"/>
    </source>
</evidence>
<keyword evidence="4" id="KW-0732">Signal</keyword>
<evidence type="ECO:0000313" key="6">
    <source>
        <dbReference type="EMBL" id="RHY18157.1"/>
    </source>
</evidence>
<organism evidence="6 7">
    <name type="scientific">Aphanomyces astaci</name>
    <name type="common">Crayfish plague agent</name>
    <dbReference type="NCBI Taxonomy" id="112090"/>
    <lineage>
        <taxon>Eukaryota</taxon>
        <taxon>Sar</taxon>
        <taxon>Stramenopiles</taxon>
        <taxon>Oomycota</taxon>
        <taxon>Saprolegniomycetes</taxon>
        <taxon>Saprolegniales</taxon>
        <taxon>Verrucalvaceae</taxon>
        <taxon>Aphanomyces</taxon>
    </lineage>
</organism>
<evidence type="ECO:0000259" key="5">
    <source>
        <dbReference type="PROSITE" id="PS51228"/>
    </source>
</evidence>
<feature type="domain" description="ACB" evidence="5">
    <location>
        <begin position="201"/>
        <end position="301"/>
    </location>
</feature>
<evidence type="ECO:0000256" key="3">
    <source>
        <dbReference type="SAM" id="MobiDB-lite"/>
    </source>
</evidence>
<dbReference type="InterPro" id="IPR014352">
    <property type="entry name" value="FERM/acyl-CoA-bd_prot_sf"/>
</dbReference>
<dbReference type="VEuPathDB" id="FungiDB:H257_08678"/>
<name>A0A397BJ77_APHAT</name>